<dbReference type="Gene3D" id="3.40.630.190">
    <property type="entry name" value="LCP protein"/>
    <property type="match status" value="1"/>
</dbReference>
<proteinExistence type="inferred from homology"/>
<dbReference type="Proteomes" id="UP000185655">
    <property type="component" value="Unassembled WGS sequence"/>
</dbReference>
<evidence type="ECO:0000256" key="2">
    <source>
        <dbReference type="SAM" id="Phobius"/>
    </source>
</evidence>
<dbReference type="OrthoDB" id="27330at2"/>
<evidence type="ECO:0000313" key="6">
    <source>
        <dbReference type="Proteomes" id="UP000185655"/>
    </source>
</evidence>
<evidence type="ECO:0000313" key="7">
    <source>
        <dbReference type="Proteomes" id="UP000218979"/>
    </source>
</evidence>
<accession>A0A1K2HDB7</accession>
<protein>
    <submittedName>
        <fullName evidence="4">LytR family transcriptional regulator</fullName>
    </submittedName>
    <submittedName>
        <fullName evidence="5">Transcriptional attenuator, LytR family</fullName>
    </submittedName>
</protein>
<dbReference type="InterPro" id="IPR004474">
    <property type="entry name" value="LytR_CpsA_psr"/>
</dbReference>
<reference evidence="4 7" key="1">
    <citation type="submission" date="2014-12" db="EMBL/GenBank/DDBJ databases">
        <title>Draft genome sequences of 10 type strains of Lactococcus.</title>
        <authorList>
            <person name="Sun Z."/>
            <person name="Zhong Z."/>
            <person name="Liu W."/>
            <person name="Zhang W."/>
            <person name="Zhang H."/>
        </authorList>
    </citation>
    <scope>NUCLEOTIDE SEQUENCE [LARGE SCALE GENOMIC DNA]</scope>
    <source>
        <strain evidence="4 7">DSM 22330</strain>
    </source>
</reference>
<sequence>MKKKKHSLKNKRHSRRKKKHTLLKVFSIIFLLIIIAIASITYATYRNIESTFSMSYMNFPKTTHVDLKKSKPFTTLIIATGKNNSKNIAYASVLASTNATTNQTTFMNFPVFAVMPNQKTITNVYDTSGNNGVLQLVKELLNISVNKVVQIDVNKMGSLVQATGGITMQNPKTFNANGYSFKQGNLNLQTSEQAQAYMTQIDDSDLDASITRIQNVSMELYGNIQKIAHTKKIQSFNYYRDILYAFSNTVRTNVNFDDAKTIGMNYNKALSNTSKLNLHTTDENGAKMVSQTELDSVKALFEKTLK</sequence>
<keyword evidence="7" id="KW-1185">Reference proteome</keyword>
<dbReference type="InterPro" id="IPR050922">
    <property type="entry name" value="LytR/CpsA/Psr_CW_biosynth"/>
</dbReference>
<evidence type="ECO:0000256" key="1">
    <source>
        <dbReference type="ARBA" id="ARBA00006068"/>
    </source>
</evidence>
<keyword evidence="2" id="KW-1133">Transmembrane helix</keyword>
<reference evidence="5 6" key="2">
    <citation type="submission" date="2016-11" db="EMBL/GenBank/DDBJ databases">
        <authorList>
            <person name="Jaros S."/>
            <person name="Januszkiewicz K."/>
            <person name="Wedrychowicz H."/>
        </authorList>
    </citation>
    <scope>NUCLEOTIDE SEQUENCE [LARGE SCALE GENOMIC DNA]</scope>
    <source>
        <strain evidence="5 6">DSM 22330</strain>
    </source>
</reference>
<keyword evidence="2" id="KW-0472">Membrane</keyword>
<gene>
    <name evidence="4" type="ORF">RR45_GL000639</name>
    <name evidence="5" type="ORF">SAMN02746068_01293</name>
</gene>
<dbReference type="Proteomes" id="UP000218979">
    <property type="component" value="Unassembled WGS sequence"/>
</dbReference>
<comment type="similarity">
    <text evidence="1">Belongs to the LytR/CpsA/Psr (LCP) family.</text>
</comment>
<dbReference type="EMBL" id="JXJT01000017">
    <property type="protein sequence ID" value="PCS02264.1"/>
    <property type="molecule type" value="Genomic_DNA"/>
</dbReference>
<evidence type="ECO:0000259" key="3">
    <source>
        <dbReference type="Pfam" id="PF03816"/>
    </source>
</evidence>
<dbReference type="RefSeq" id="WP_031366095.1">
    <property type="nucleotide sequence ID" value="NZ_FPKS01000006.1"/>
</dbReference>
<keyword evidence="2" id="KW-0812">Transmembrane</keyword>
<feature type="domain" description="Cell envelope-related transcriptional attenuator" evidence="3">
    <location>
        <begin position="117"/>
        <end position="214"/>
    </location>
</feature>
<feature type="transmembrane region" description="Helical" evidence="2">
    <location>
        <begin position="21"/>
        <end position="45"/>
    </location>
</feature>
<evidence type="ECO:0000313" key="5">
    <source>
        <dbReference type="EMBL" id="SFZ74645.1"/>
    </source>
</evidence>
<dbReference type="Pfam" id="PF03816">
    <property type="entry name" value="LytR_cpsA_psr"/>
    <property type="match status" value="1"/>
</dbReference>
<evidence type="ECO:0000313" key="4">
    <source>
        <dbReference type="EMBL" id="PCS02264.1"/>
    </source>
</evidence>
<dbReference type="EMBL" id="FPKS01000006">
    <property type="protein sequence ID" value="SFZ74645.1"/>
    <property type="molecule type" value="Genomic_DNA"/>
</dbReference>
<dbReference type="PANTHER" id="PTHR33392:SF6">
    <property type="entry name" value="POLYISOPRENYL-TEICHOIC ACID--PEPTIDOGLYCAN TEICHOIC ACID TRANSFERASE TAGU"/>
    <property type="match status" value="1"/>
</dbReference>
<name>A0A1K2HDB7_9LACT</name>
<dbReference type="STRING" id="1122154.SAMN02746068_01293"/>
<dbReference type="AlphaFoldDB" id="A0A1K2HDB7"/>
<dbReference type="PANTHER" id="PTHR33392">
    <property type="entry name" value="POLYISOPRENYL-TEICHOIC ACID--PEPTIDOGLYCAN TEICHOIC ACID TRANSFERASE TAGU"/>
    <property type="match status" value="1"/>
</dbReference>
<organism evidence="5 6">
    <name type="scientific">Pseudolactococcus chungangensis CAU 28 = DSM 22330</name>
    <dbReference type="NCBI Taxonomy" id="1122154"/>
    <lineage>
        <taxon>Bacteria</taxon>
        <taxon>Bacillati</taxon>
        <taxon>Bacillota</taxon>
        <taxon>Bacilli</taxon>
        <taxon>Lactobacillales</taxon>
        <taxon>Streptococcaceae</taxon>
        <taxon>Pseudolactococcus</taxon>
    </lineage>
</organism>